<keyword evidence="4" id="KW-1185">Reference proteome</keyword>
<name>A0A9P0DP89_PHACE</name>
<keyword evidence="2" id="KW-0732">Signal</keyword>
<sequence length="332" mass="34801">MLVNVVSLILFSGIYSLPSGELRGVAESNRFDDFDNYLPKYDDFPNFDFSSNDLEDEIISLNDSNKENDNVKNTTIFPSIMKNATTDSPPANITDSAKFNNGTSIEDVELVFNFTTITNSSNRLPRQELNETEDDPEFTSEEKQSQESSEEEDGNMITGLISAFLGGLSKPDGGIDLDAIVGLLGSLSTQNPDGTYDFQGLTELLRGLIGGGGDEGGGSDIGAFVGGLLGAVIKGVANPPGPKGAGILTGKIFTGLLPALSGPVDTDTMNSTKQDGLESGSFLSGLLKPILASSGGQDGGIKGSIIGLISNLVKFLIRSVTKLISASSSKGH</sequence>
<dbReference type="OrthoDB" id="6159137at2759"/>
<protein>
    <submittedName>
        <fullName evidence="3">Uncharacterized protein</fullName>
    </submittedName>
</protein>
<dbReference type="Proteomes" id="UP001153737">
    <property type="component" value="Chromosome 3"/>
</dbReference>
<evidence type="ECO:0000313" key="3">
    <source>
        <dbReference type="EMBL" id="CAH1159911.1"/>
    </source>
</evidence>
<accession>A0A9P0DP89</accession>
<evidence type="ECO:0000313" key="4">
    <source>
        <dbReference type="Proteomes" id="UP001153737"/>
    </source>
</evidence>
<reference evidence="3" key="1">
    <citation type="submission" date="2022-01" db="EMBL/GenBank/DDBJ databases">
        <authorList>
            <person name="King R."/>
        </authorList>
    </citation>
    <scope>NUCLEOTIDE SEQUENCE</scope>
</reference>
<evidence type="ECO:0000256" key="1">
    <source>
        <dbReference type="SAM" id="MobiDB-lite"/>
    </source>
</evidence>
<feature type="compositionally biased region" description="Acidic residues" evidence="1">
    <location>
        <begin position="130"/>
        <end position="139"/>
    </location>
</feature>
<gene>
    <name evidence="3" type="ORF">PHAECO_LOCUS7287</name>
</gene>
<reference evidence="3" key="2">
    <citation type="submission" date="2022-10" db="EMBL/GenBank/DDBJ databases">
        <authorList>
            <consortium name="ENA_rothamsted_submissions"/>
            <consortium name="culmorum"/>
            <person name="King R."/>
        </authorList>
    </citation>
    <scope>NUCLEOTIDE SEQUENCE</scope>
</reference>
<feature type="chain" id="PRO_5040479468" evidence="2">
    <location>
        <begin position="17"/>
        <end position="332"/>
    </location>
</feature>
<evidence type="ECO:0000256" key="2">
    <source>
        <dbReference type="SAM" id="SignalP"/>
    </source>
</evidence>
<proteinExistence type="predicted"/>
<dbReference type="EMBL" id="OU896709">
    <property type="protein sequence ID" value="CAH1159911.1"/>
    <property type="molecule type" value="Genomic_DNA"/>
</dbReference>
<feature type="signal peptide" evidence="2">
    <location>
        <begin position="1"/>
        <end position="16"/>
    </location>
</feature>
<dbReference type="AlphaFoldDB" id="A0A9P0DP89"/>
<organism evidence="3 4">
    <name type="scientific">Phaedon cochleariae</name>
    <name type="common">Mustard beetle</name>
    <dbReference type="NCBI Taxonomy" id="80249"/>
    <lineage>
        <taxon>Eukaryota</taxon>
        <taxon>Metazoa</taxon>
        <taxon>Ecdysozoa</taxon>
        <taxon>Arthropoda</taxon>
        <taxon>Hexapoda</taxon>
        <taxon>Insecta</taxon>
        <taxon>Pterygota</taxon>
        <taxon>Neoptera</taxon>
        <taxon>Endopterygota</taxon>
        <taxon>Coleoptera</taxon>
        <taxon>Polyphaga</taxon>
        <taxon>Cucujiformia</taxon>
        <taxon>Chrysomeloidea</taxon>
        <taxon>Chrysomelidae</taxon>
        <taxon>Chrysomelinae</taxon>
        <taxon>Chrysomelini</taxon>
        <taxon>Phaedon</taxon>
    </lineage>
</organism>
<feature type="region of interest" description="Disordered" evidence="1">
    <location>
        <begin position="122"/>
        <end position="154"/>
    </location>
</feature>